<reference evidence="4 5" key="1">
    <citation type="journal article" date="2018" name="Science">
        <title>The opium poppy genome and morphinan production.</title>
        <authorList>
            <person name="Guo L."/>
            <person name="Winzer T."/>
            <person name="Yang X."/>
            <person name="Li Y."/>
            <person name="Ning Z."/>
            <person name="He Z."/>
            <person name="Teodor R."/>
            <person name="Lu Y."/>
            <person name="Bowser T.A."/>
            <person name="Graham I.A."/>
            <person name="Ye K."/>
        </authorList>
    </citation>
    <scope>NUCLEOTIDE SEQUENCE [LARGE SCALE GENOMIC DNA]</scope>
    <source>
        <strain evidence="5">cv. HN1</strain>
        <tissue evidence="4">Leaves</tissue>
    </source>
</reference>
<dbReference type="Gramene" id="RZC54916">
    <property type="protein sequence ID" value="RZC54916"/>
    <property type="gene ID" value="C5167_013770"/>
</dbReference>
<dbReference type="CDD" id="cd22771">
    <property type="entry name" value="OTU_plant_OTU7-like"/>
    <property type="match status" value="1"/>
</dbReference>
<dbReference type="Gene3D" id="3.90.70.80">
    <property type="match status" value="1"/>
</dbReference>
<keyword evidence="5" id="KW-1185">Reference proteome</keyword>
<dbReference type="GO" id="GO:0016579">
    <property type="term" value="P:protein deubiquitination"/>
    <property type="evidence" value="ECO:0007669"/>
    <property type="project" value="TreeGrafter"/>
</dbReference>
<feature type="region of interest" description="Disordered" evidence="2">
    <location>
        <begin position="257"/>
        <end position="376"/>
    </location>
</feature>
<evidence type="ECO:0000313" key="5">
    <source>
        <dbReference type="Proteomes" id="UP000316621"/>
    </source>
</evidence>
<organism evidence="4 5">
    <name type="scientific">Papaver somniferum</name>
    <name type="common">Opium poppy</name>
    <dbReference type="NCBI Taxonomy" id="3469"/>
    <lineage>
        <taxon>Eukaryota</taxon>
        <taxon>Viridiplantae</taxon>
        <taxon>Streptophyta</taxon>
        <taxon>Embryophyta</taxon>
        <taxon>Tracheophyta</taxon>
        <taxon>Spermatophyta</taxon>
        <taxon>Magnoliopsida</taxon>
        <taxon>Ranunculales</taxon>
        <taxon>Papaveraceae</taxon>
        <taxon>Papaveroideae</taxon>
        <taxon>Papaver</taxon>
    </lineage>
</organism>
<dbReference type="OrthoDB" id="415023at2759"/>
<dbReference type="PANTHER" id="PTHR12419">
    <property type="entry name" value="OTU DOMAIN CONTAINING PROTEIN"/>
    <property type="match status" value="1"/>
</dbReference>
<feature type="compositionally biased region" description="Polar residues" evidence="2">
    <location>
        <begin position="297"/>
        <end position="307"/>
    </location>
</feature>
<feature type="region of interest" description="Disordered" evidence="2">
    <location>
        <begin position="1"/>
        <end position="23"/>
    </location>
</feature>
<dbReference type="STRING" id="3469.A0A4Y7J3A2"/>
<evidence type="ECO:0000259" key="3">
    <source>
        <dbReference type="PROSITE" id="PS50802"/>
    </source>
</evidence>
<dbReference type="Proteomes" id="UP000316621">
    <property type="component" value="Chromosome 3"/>
</dbReference>
<evidence type="ECO:0000313" key="4">
    <source>
        <dbReference type="EMBL" id="RZC54916.1"/>
    </source>
</evidence>
<proteinExistence type="inferred from homology"/>
<feature type="compositionally biased region" description="Basic residues" evidence="2">
    <location>
        <begin position="337"/>
        <end position="353"/>
    </location>
</feature>
<dbReference type="SUPFAM" id="SSF54001">
    <property type="entry name" value="Cysteine proteinases"/>
    <property type="match status" value="1"/>
</dbReference>
<dbReference type="AlphaFoldDB" id="A0A4Y7J3A2"/>
<dbReference type="InterPro" id="IPR050704">
    <property type="entry name" value="Peptidase_C85-like"/>
</dbReference>
<feature type="compositionally biased region" description="Polar residues" evidence="2">
    <location>
        <begin position="277"/>
        <end position="288"/>
    </location>
</feature>
<comment type="similarity">
    <text evidence="1">Belongs to the peptidase C85 family.</text>
</comment>
<dbReference type="PROSITE" id="PS50802">
    <property type="entry name" value="OTU"/>
    <property type="match status" value="1"/>
</dbReference>
<dbReference type="Pfam" id="PF02338">
    <property type="entry name" value="OTU"/>
    <property type="match status" value="1"/>
</dbReference>
<dbReference type="InterPro" id="IPR038765">
    <property type="entry name" value="Papain-like_cys_pep_sf"/>
</dbReference>
<dbReference type="EMBL" id="CM010717">
    <property type="protein sequence ID" value="RZC54916.1"/>
    <property type="molecule type" value="Genomic_DNA"/>
</dbReference>
<dbReference type="InterPro" id="IPR003323">
    <property type="entry name" value="OTU_dom"/>
</dbReference>
<accession>A0A4Y7J3A2</accession>
<dbReference type="PANTHER" id="PTHR12419:SF7">
    <property type="entry name" value="OTU DOMAIN-CONTAINING PROTEIN 3"/>
    <property type="match status" value="1"/>
</dbReference>
<evidence type="ECO:0000256" key="1">
    <source>
        <dbReference type="ARBA" id="ARBA00010407"/>
    </source>
</evidence>
<gene>
    <name evidence="4" type="ORF">C5167_013770</name>
</gene>
<dbReference type="GO" id="GO:0004843">
    <property type="term" value="F:cysteine-type deubiquitinase activity"/>
    <property type="evidence" value="ECO:0007669"/>
    <property type="project" value="TreeGrafter"/>
</dbReference>
<dbReference type="OMA" id="HISAKEH"/>
<dbReference type="FunFam" id="3.90.70.80:FF:000009">
    <property type="entry name" value="OTU domain-containing protein 3"/>
    <property type="match status" value="1"/>
</dbReference>
<sequence>MAKSKKHNFQKPKAGKQPQAKKHGKTYNIAEFSPYLDPLGLKIVQVTADGNCFFRVIADQLEGNEKEHNKYRLMVVKYMKDHRPEFEPFMEDNIPFDKHCDSMEKEGTWAGNVELQVCSLVTRCNICIHKLMSPRWYIRNFEDHGTRVIHLSYHSEEHYNSVRSKEDPGSGPARPVVIKADADLSAMSNKGKAAAATLKGFSGKNVDKRSIQMVMSEGGCESFERAQEILQQVCGDVDAAIEFFIAEQISGSDLVEGVDLPSKSDAPDGDCGASVVPQKNTSESGQTENKNDEKLTHGSNSSQQSVKNLPAGGSKKKHKDYSVKLKSPTASVTNHKSGARMSKKERKHAKKGGPMKVAPSSGSDGGLRPDVGALCI</sequence>
<feature type="domain" description="OTU" evidence="3">
    <location>
        <begin position="41"/>
        <end position="165"/>
    </location>
</feature>
<evidence type="ECO:0000256" key="2">
    <source>
        <dbReference type="SAM" id="MobiDB-lite"/>
    </source>
</evidence>
<protein>
    <recommendedName>
        <fullName evidence="3">OTU domain-containing protein</fullName>
    </recommendedName>
</protein>
<name>A0A4Y7J3A2_PAPSO</name>